<dbReference type="PANTHER" id="PTHR43617">
    <property type="entry name" value="L-AMINO ACID N-ACETYLTRANSFERASE"/>
    <property type="match status" value="1"/>
</dbReference>
<dbReference type="RefSeq" id="WP_135481753.1">
    <property type="nucleotide sequence ID" value="NZ_SRMF01000001.1"/>
</dbReference>
<dbReference type="Proteomes" id="UP000297475">
    <property type="component" value="Unassembled WGS sequence"/>
</dbReference>
<dbReference type="InterPro" id="IPR050276">
    <property type="entry name" value="MshD_Acetyltransferase"/>
</dbReference>
<gene>
    <name evidence="2" type="ORF">E4656_05155</name>
</gene>
<dbReference type="InterPro" id="IPR000182">
    <property type="entry name" value="GNAT_dom"/>
</dbReference>
<dbReference type="CDD" id="cd04301">
    <property type="entry name" value="NAT_SF"/>
    <property type="match status" value="1"/>
</dbReference>
<dbReference type="AlphaFoldDB" id="A0A4Z0WGX5"/>
<feature type="domain" description="N-acetyltransferase" evidence="1">
    <location>
        <begin position="1"/>
        <end position="159"/>
    </location>
</feature>
<comment type="caution">
    <text evidence="2">The sequence shown here is derived from an EMBL/GenBank/DDBJ whole genome shotgun (WGS) entry which is preliminary data.</text>
</comment>
<keyword evidence="2" id="KW-0808">Transferase</keyword>
<sequence length="159" mass="18404">MKRSARKEDIESVFSIYMDEAVNPYLGHDPMKMDQFIGVYSQLLSSKAFYVYETDNSIAGFYKADRYPGRASHVAYIGTFAVAPKHHGTGMAKEMLENEITELRNQGILRIEIIVESDNEKAVRFYKKMGFEYEGTLRKFYKRSSSPNYIDDYLMALVF</sequence>
<keyword evidence="3" id="KW-1185">Reference proteome</keyword>
<dbReference type="OrthoDB" id="336415at2"/>
<dbReference type="GO" id="GO:0016747">
    <property type="term" value="F:acyltransferase activity, transferring groups other than amino-acyl groups"/>
    <property type="evidence" value="ECO:0007669"/>
    <property type="project" value="InterPro"/>
</dbReference>
<dbReference type="Pfam" id="PF00583">
    <property type="entry name" value="Acetyltransf_1"/>
    <property type="match status" value="1"/>
</dbReference>
<evidence type="ECO:0000313" key="3">
    <source>
        <dbReference type="Proteomes" id="UP000297475"/>
    </source>
</evidence>
<organism evidence="2 3">
    <name type="scientific">Natronospirillum operosum</name>
    <dbReference type="NCBI Taxonomy" id="2759953"/>
    <lineage>
        <taxon>Bacteria</taxon>
        <taxon>Pseudomonadati</taxon>
        <taxon>Pseudomonadota</taxon>
        <taxon>Gammaproteobacteria</taxon>
        <taxon>Oceanospirillales</taxon>
        <taxon>Natronospirillaceae</taxon>
        <taxon>Natronospirillum</taxon>
    </lineage>
</organism>
<dbReference type="Gene3D" id="3.40.630.30">
    <property type="match status" value="1"/>
</dbReference>
<evidence type="ECO:0000313" key="2">
    <source>
        <dbReference type="EMBL" id="TGG95798.1"/>
    </source>
</evidence>
<dbReference type="EMBL" id="SRMF01000001">
    <property type="protein sequence ID" value="TGG95798.1"/>
    <property type="molecule type" value="Genomic_DNA"/>
</dbReference>
<reference evidence="2 3" key="1">
    <citation type="submission" date="2019-04" db="EMBL/GenBank/DDBJ databases">
        <title>Natronospirillum operosus gen. nov., sp. nov., a haloalkaliphilic satellite isolated from decaying biomass of laboratory culture of cyanobacterium Geitlerinema sp. and proposal of Natronospirillaceae fam. nov. and Saccharospirillaceae fam. nov.</title>
        <authorList>
            <person name="Kevbrin V."/>
            <person name="Boltyanskaya Y."/>
            <person name="Koziaeva V."/>
            <person name="Grouzdev D.S."/>
            <person name="Park M."/>
            <person name="Cho J."/>
        </authorList>
    </citation>
    <scope>NUCLEOTIDE SEQUENCE [LARGE SCALE GENOMIC DNA]</scope>
    <source>
        <strain evidence="2 3">G-116</strain>
    </source>
</reference>
<protein>
    <submittedName>
        <fullName evidence="2">GNAT family N-acetyltransferase</fullName>
    </submittedName>
</protein>
<name>A0A4Z0WGX5_9GAMM</name>
<proteinExistence type="predicted"/>
<dbReference type="PROSITE" id="PS51186">
    <property type="entry name" value="GNAT"/>
    <property type="match status" value="1"/>
</dbReference>
<dbReference type="InterPro" id="IPR016181">
    <property type="entry name" value="Acyl_CoA_acyltransferase"/>
</dbReference>
<accession>A0A4Z0WGX5</accession>
<evidence type="ECO:0000259" key="1">
    <source>
        <dbReference type="PROSITE" id="PS51186"/>
    </source>
</evidence>
<dbReference type="SUPFAM" id="SSF55729">
    <property type="entry name" value="Acyl-CoA N-acyltransferases (Nat)"/>
    <property type="match status" value="1"/>
</dbReference>